<accession>A0A2W1BWZ4</accession>
<dbReference type="Proteomes" id="UP000249218">
    <property type="component" value="Unassembled WGS sequence"/>
</dbReference>
<keyword evidence="2" id="KW-1185">Reference proteome</keyword>
<name>A0A2W1BWZ4_HELAM</name>
<dbReference type="AlphaFoldDB" id="A0A2W1BWZ4"/>
<dbReference type="EMBL" id="KZ149922">
    <property type="protein sequence ID" value="PZC77717.1"/>
    <property type="molecule type" value="Genomic_DNA"/>
</dbReference>
<evidence type="ECO:0000313" key="2">
    <source>
        <dbReference type="Proteomes" id="UP000249218"/>
    </source>
</evidence>
<organism evidence="1 2">
    <name type="scientific">Helicoverpa armigera</name>
    <name type="common">Cotton bollworm</name>
    <name type="synonym">Heliothis armigera</name>
    <dbReference type="NCBI Taxonomy" id="29058"/>
    <lineage>
        <taxon>Eukaryota</taxon>
        <taxon>Metazoa</taxon>
        <taxon>Ecdysozoa</taxon>
        <taxon>Arthropoda</taxon>
        <taxon>Hexapoda</taxon>
        <taxon>Insecta</taxon>
        <taxon>Pterygota</taxon>
        <taxon>Neoptera</taxon>
        <taxon>Endopterygota</taxon>
        <taxon>Lepidoptera</taxon>
        <taxon>Glossata</taxon>
        <taxon>Ditrysia</taxon>
        <taxon>Noctuoidea</taxon>
        <taxon>Noctuidae</taxon>
        <taxon>Heliothinae</taxon>
        <taxon>Helicoverpa</taxon>
    </lineage>
</organism>
<protein>
    <submittedName>
        <fullName evidence="1">Uncharacterized protein</fullName>
    </submittedName>
</protein>
<gene>
    <name evidence="1" type="primary">HaOG203084</name>
    <name evidence="1" type="ORF">B5X24_HaOG203084</name>
</gene>
<evidence type="ECO:0000313" key="1">
    <source>
        <dbReference type="EMBL" id="PZC77717.1"/>
    </source>
</evidence>
<proteinExistence type="predicted"/>
<reference evidence="1 2" key="1">
    <citation type="journal article" date="2017" name="BMC Biol.">
        <title>Genomic innovations, transcriptional plasticity and gene loss underlying the evolution and divergence of two highly polyphagous and invasive Helicoverpa pest species.</title>
        <authorList>
            <person name="Pearce S.L."/>
            <person name="Clarke D.F."/>
            <person name="East P.D."/>
            <person name="Elfekih S."/>
            <person name="Gordon K.H."/>
            <person name="Jermiin L.S."/>
            <person name="McGaughran A."/>
            <person name="Oakeshott J.G."/>
            <person name="Papanikolaou A."/>
            <person name="Perera O.P."/>
            <person name="Rane R.V."/>
            <person name="Richards S."/>
            <person name="Tay W.T."/>
            <person name="Walsh T.K."/>
            <person name="Anderson A."/>
            <person name="Anderson C.J."/>
            <person name="Asgari S."/>
            <person name="Board P.G."/>
            <person name="Bretschneider A."/>
            <person name="Campbell P.M."/>
            <person name="Chertemps T."/>
            <person name="Christeller J.T."/>
            <person name="Coppin C.W."/>
            <person name="Downes S.J."/>
            <person name="Duan G."/>
            <person name="Farnsworth C.A."/>
            <person name="Good R.T."/>
            <person name="Han L.B."/>
            <person name="Han Y.C."/>
            <person name="Hatje K."/>
            <person name="Horne I."/>
            <person name="Huang Y.P."/>
            <person name="Hughes D.S."/>
            <person name="Jacquin-Joly E."/>
            <person name="James W."/>
            <person name="Jhangiani S."/>
            <person name="Kollmar M."/>
            <person name="Kuwar S.S."/>
            <person name="Li S."/>
            <person name="Liu N.Y."/>
            <person name="Maibeche M.T."/>
            <person name="Miller J.R."/>
            <person name="Montagne N."/>
            <person name="Perry T."/>
            <person name="Qu J."/>
            <person name="Song S.V."/>
            <person name="Sutton G.G."/>
            <person name="Vogel H."/>
            <person name="Walenz B.P."/>
            <person name="Xu W."/>
            <person name="Zhang H.J."/>
            <person name="Zou Z."/>
            <person name="Batterham P."/>
            <person name="Edwards O.R."/>
            <person name="Feyereisen R."/>
            <person name="Gibbs R.A."/>
            <person name="Heckel D.G."/>
            <person name="McGrath A."/>
            <person name="Robin C."/>
            <person name="Scherer S.E."/>
            <person name="Worley K.C."/>
            <person name="Wu Y.D."/>
        </authorList>
    </citation>
    <scope>NUCLEOTIDE SEQUENCE [LARGE SCALE GENOMIC DNA]</scope>
    <source>
        <strain evidence="1">Harm_GR_Male_#8</strain>
        <tissue evidence="1">Whole organism</tissue>
    </source>
</reference>
<sequence length="67" mass="7833">MDIALYSTLQCNGNRHDRREIRRRTDIYYALLATKLLTPGYFMEVIYNFQPDQGIKTETKCSADTLV</sequence>